<dbReference type="RefSeq" id="WP_397217515.1">
    <property type="nucleotide sequence ID" value="NZ_JBGFSN010000010.1"/>
</dbReference>
<organism evidence="2 3">
    <name type="scientific">Pantoea osteomyelitidis</name>
    <dbReference type="NCBI Taxonomy" id="3230026"/>
    <lineage>
        <taxon>Bacteria</taxon>
        <taxon>Pseudomonadati</taxon>
        <taxon>Pseudomonadota</taxon>
        <taxon>Gammaproteobacteria</taxon>
        <taxon>Enterobacterales</taxon>
        <taxon>Erwiniaceae</taxon>
        <taxon>Pantoea</taxon>
    </lineage>
</organism>
<evidence type="ECO:0000313" key="3">
    <source>
        <dbReference type="Proteomes" id="UP001611251"/>
    </source>
</evidence>
<dbReference type="EMBL" id="JBGFSN010000010">
    <property type="protein sequence ID" value="MFH8136083.1"/>
    <property type="molecule type" value="Genomic_DNA"/>
</dbReference>
<dbReference type="InterPro" id="IPR036291">
    <property type="entry name" value="NAD(P)-bd_dom_sf"/>
</dbReference>
<evidence type="ECO:0000313" key="2">
    <source>
        <dbReference type="EMBL" id="MFH8136083.1"/>
    </source>
</evidence>
<dbReference type="SUPFAM" id="SSF51735">
    <property type="entry name" value="NAD(P)-binding Rossmann-fold domains"/>
    <property type="match status" value="1"/>
</dbReference>
<accession>A0ABW7Q0H3</accession>
<feature type="domain" description="NAD-dependent epimerase/dehydratase" evidence="1">
    <location>
        <begin position="4"/>
        <end position="211"/>
    </location>
</feature>
<dbReference type="PANTHER" id="PTHR48079">
    <property type="entry name" value="PROTEIN YEEZ"/>
    <property type="match status" value="1"/>
</dbReference>
<evidence type="ECO:0000259" key="1">
    <source>
        <dbReference type="Pfam" id="PF01370"/>
    </source>
</evidence>
<sequence>MRLFVTGATGFVGSAIVEQLLAQGNQVLGLARSEASARQLRACGVQVQMGSLEDAESLQAGIRATDGVIHTAFIHDFSRFEASVEIDRRAIQIMGNRVAGSQRPFIVTSGTAMLPAGKLVTEQDKPTTTHPRHYSDLAALALAERGVCISLVRLPPSVHGAGDHGFIPMLIERARNNGVSVYIEDGANRWPAVQRADAAALFCAAAEKALSGASLHAVGEQGIPFRAIASLIGERLGVPVKSVSQAEAAGYLGWMAYFAALDNPASSQWTQEKLGWTPRGSGLLEEMRDAGYFRASQ</sequence>
<dbReference type="Gene3D" id="3.40.50.720">
    <property type="entry name" value="NAD(P)-binding Rossmann-like Domain"/>
    <property type="match status" value="1"/>
</dbReference>
<dbReference type="PANTHER" id="PTHR48079:SF9">
    <property type="entry name" value="PUTATIVE-RELATED"/>
    <property type="match status" value="1"/>
</dbReference>
<keyword evidence="3" id="KW-1185">Reference proteome</keyword>
<proteinExistence type="predicted"/>
<reference evidence="2 3" key="1">
    <citation type="submission" date="2024-08" db="EMBL/GenBank/DDBJ databases">
        <title>Pantoea ronii - a newly identified human opportunistic pathogen.</title>
        <authorList>
            <person name="Keidar-Friedman D."/>
            <person name="Sorek N."/>
            <person name="Leshin-Carmel D."/>
            <person name="Tsur A."/>
            <person name="Amsalem M."/>
            <person name="Tolkach D."/>
            <person name="Brosh-Nissimov T."/>
        </authorList>
    </citation>
    <scope>NUCLEOTIDE SEQUENCE [LARGE SCALE GENOMIC DNA]</scope>
    <source>
        <strain evidence="2 3">AA23256</strain>
    </source>
</reference>
<dbReference type="Proteomes" id="UP001611251">
    <property type="component" value="Unassembled WGS sequence"/>
</dbReference>
<gene>
    <name evidence="2" type="ORF">ABU178_18195</name>
</gene>
<name>A0ABW7Q0H3_9GAMM</name>
<dbReference type="Pfam" id="PF01370">
    <property type="entry name" value="Epimerase"/>
    <property type="match status" value="1"/>
</dbReference>
<comment type="caution">
    <text evidence="2">The sequence shown here is derived from an EMBL/GenBank/DDBJ whole genome shotgun (WGS) entry which is preliminary data.</text>
</comment>
<protein>
    <submittedName>
        <fullName evidence="2">SDR family oxidoreductase</fullName>
    </submittedName>
</protein>
<dbReference type="CDD" id="cd05262">
    <property type="entry name" value="SDR_a7"/>
    <property type="match status" value="1"/>
</dbReference>
<dbReference type="InterPro" id="IPR051783">
    <property type="entry name" value="NAD(P)-dependent_oxidoreduct"/>
</dbReference>
<dbReference type="InterPro" id="IPR001509">
    <property type="entry name" value="Epimerase_deHydtase"/>
</dbReference>